<reference evidence="2" key="1">
    <citation type="submission" date="2017-06" db="EMBL/GenBank/DDBJ databases">
        <authorList>
            <person name="Varghese N."/>
            <person name="Submissions S."/>
        </authorList>
    </citation>
    <scope>NUCLEOTIDE SEQUENCE [LARGE SCALE GENOMIC DNA]</scope>
    <source>
        <strain evidence="2">DSM 19316</strain>
    </source>
</reference>
<dbReference type="Proteomes" id="UP000198297">
    <property type="component" value="Unassembled WGS sequence"/>
</dbReference>
<evidence type="ECO:0000313" key="2">
    <source>
        <dbReference type="Proteomes" id="UP000198297"/>
    </source>
</evidence>
<protein>
    <submittedName>
        <fullName evidence="1">Uncharacterized protein</fullName>
    </submittedName>
</protein>
<sequence length="81" mass="9087">MSGLFQPLLGQAEELPQPRLNKRKQTFCLIDVDSVRRYVPLFVDDCSVIPIHLAVRLESICPDLSQPLGEVFILSAEYSLG</sequence>
<accession>A0A238ZB12</accession>
<evidence type="ECO:0000313" key="1">
    <source>
        <dbReference type="EMBL" id="SNR80249.1"/>
    </source>
</evidence>
<dbReference type="AlphaFoldDB" id="A0A238ZB12"/>
<dbReference type="EMBL" id="FZNK01000038">
    <property type="protein sequence ID" value="SNR80249.1"/>
    <property type="molecule type" value="Genomic_DNA"/>
</dbReference>
<name>A0A238ZB12_HALEZ</name>
<proteinExistence type="predicted"/>
<gene>
    <name evidence="1" type="ORF">SAMN06266787_1382</name>
</gene>
<organism evidence="1 2">
    <name type="scientific">Halorubrum ezzemoulense</name>
    <name type="common">Halorubrum chaoviator</name>
    <dbReference type="NCBI Taxonomy" id="337243"/>
    <lineage>
        <taxon>Archaea</taxon>
        <taxon>Methanobacteriati</taxon>
        <taxon>Methanobacteriota</taxon>
        <taxon>Stenosarchaea group</taxon>
        <taxon>Halobacteria</taxon>
        <taxon>Halobacteriales</taxon>
        <taxon>Haloferacaceae</taxon>
        <taxon>Halorubrum</taxon>
    </lineage>
</organism>